<dbReference type="InterPro" id="IPR000164">
    <property type="entry name" value="Histone_H3/CENP-A"/>
</dbReference>
<dbReference type="PANTHER" id="PTHR11426">
    <property type="entry name" value="HISTONE H3"/>
    <property type="match status" value="1"/>
</dbReference>
<sequence length="80" mass="9410">KKFWPRRPQRSRLLPPEEPRSLTASGLERWRRGRSGSTRRARSCWKLLFQRLVREIARDFKSDLKFQSSAVAALQETVGL</sequence>
<keyword evidence="2" id="KW-0007">Acetylation</keyword>
<evidence type="ECO:0000256" key="3">
    <source>
        <dbReference type="SAM" id="MobiDB-lite"/>
    </source>
</evidence>
<evidence type="ECO:0000313" key="6">
    <source>
        <dbReference type="Proteomes" id="UP001227230"/>
    </source>
</evidence>
<comment type="similarity">
    <text evidence="1">Belongs to the histone H3 family.</text>
</comment>
<organism evidence="5 6">
    <name type="scientific">Vitis vinifera</name>
    <name type="common">Grape</name>
    <dbReference type="NCBI Taxonomy" id="29760"/>
    <lineage>
        <taxon>Eukaryota</taxon>
        <taxon>Viridiplantae</taxon>
        <taxon>Streptophyta</taxon>
        <taxon>Embryophyta</taxon>
        <taxon>Tracheophyta</taxon>
        <taxon>Spermatophyta</taxon>
        <taxon>Magnoliopsida</taxon>
        <taxon>eudicotyledons</taxon>
        <taxon>Gunneridae</taxon>
        <taxon>Pentapetalae</taxon>
        <taxon>rosids</taxon>
        <taxon>Vitales</taxon>
        <taxon>Vitaceae</taxon>
        <taxon>Viteae</taxon>
        <taxon>Vitis</taxon>
    </lineage>
</organism>
<keyword evidence="6" id="KW-1185">Reference proteome</keyword>
<dbReference type="EMBL" id="CP126654">
    <property type="protein sequence ID" value="WJZ91228.1"/>
    <property type="molecule type" value="Genomic_DNA"/>
</dbReference>
<dbReference type="InterPro" id="IPR007125">
    <property type="entry name" value="H2A/H2B/H3"/>
</dbReference>
<gene>
    <name evidence="5" type="ORF">VitviT2T_010322</name>
</gene>
<evidence type="ECO:0000256" key="1">
    <source>
        <dbReference type="ARBA" id="ARBA00010343"/>
    </source>
</evidence>
<name>A0ABY9C7D6_VITVI</name>
<accession>A0ABY9C7D6</accession>
<reference evidence="5 6" key="1">
    <citation type="journal article" date="2023" name="Hortic Res">
        <title>The complete reference genome for grapevine (Vitis vinifera L.) genetics and breeding.</title>
        <authorList>
            <person name="Shi X."/>
            <person name="Cao S."/>
            <person name="Wang X."/>
            <person name="Huang S."/>
            <person name="Wang Y."/>
            <person name="Liu Z."/>
            <person name="Liu W."/>
            <person name="Leng X."/>
            <person name="Peng Y."/>
            <person name="Wang N."/>
            <person name="Wang Y."/>
            <person name="Ma Z."/>
            <person name="Xu X."/>
            <person name="Zhang F."/>
            <person name="Xue H."/>
            <person name="Zhong H."/>
            <person name="Wang Y."/>
            <person name="Zhang K."/>
            <person name="Velt A."/>
            <person name="Avia K."/>
            <person name="Holtgrawe D."/>
            <person name="Grimplet J."/>
            <person name="Matus J.T."/>
            <person name="Ware D."/>
            <person name="Wu X."/>
            <person name="Wang H."/>
            <person name="Liu C."/>
            <person name="Fang Y."/>
            <person name="Rustenholz C."/>
            <person name="Cheng Z."/>
            <person name="Xiao H."/>
            <person name="Zhou Y."/>
        </authorList>
    </citation>
    <scope>NUCLEOTIDE SEQUENCE [LARGE SCALE GENOMIC DNA]</scope>
    <source>
        <strain evidence="6">cv. Pinot noir / PN40024</strain>
        <tissue evidence="5">Leaf</tissue>
    </source>
</reference>
<feature type="compositionally biased region" description="Basic residues" evidence="3">
    <location>
        <begin position="1"/>
        <end position="10"/>
    </location>
</feature>
<dbReference type="InterPro" id="IPR009072">
    <property type="entry name" value="Histone-fold"/>
</dbReference>
<feature type="region of interest" description="Disordered" evidence="3">
    <location>
        <begin position="1"/>
        <end position="40"/>
    </location>
</feature>
<dbReference type="Gene3D" id="1.10.20.10">
    <property type="entry name" value="Histone, subunit A"/>
    <property type="match status" value="1"/>
</dbReference>
<protein>
    <recommendedName>
        <fullName evidence="4">Core Histone H2A/H2B/H3 domain-containing protein</fullName>
    </recommendedName>
</protein>
<evidence type="ECO:0000259" key="4">
    <source>
        <dbReference type="Pfam" id="PF00125"/>
    </source>
</evidence>
<dbReference type="Pfam" id="PF00125">
    <property type="entry name" value="Histone"/>
    <property type="match status" value="1"/>
</dbReference>
<feature type="non-terminal residue" evidence="5">
    <location>
        <position position="1"/>
    </location>
</feature>
<evidence type="ECO:0000256" key="2">
    <source>
        <dbReference type="ARBA" id="ARBA00022990"/>
    </source>
</evidence>
<evidence type="ECO:0000313" key="5">
    <source>
        <dbReference type="EMBL" id="WJZ91228.1"/>
    </source>
</evidence>
<feature type="compositionally biased region" description="Basic residues" evidence="3">
    <location>
        <begin position="31"/>
        <end position="40"/>
    </location>
</feature>
<proteinExistence type="inferred from homology"/>
<dbReference type="SUPFAM" id="SSF47113">
    <property type="entry name" value="Histone-fold"/>
    <property type="match status" value="1"/>
</dbReference>
<dbReference type="Proteomes" id="UP001227230">
    <property type="component" value="Chromosome 7"/>
</dbReference>
<feature type="domain" description="Core Histone H2A/H2B/H3" evidence="4">
    <location>
        <begin position="38"/>
        <end position="78"/>
    </location>
</feature>